<feature type="domain" description="Condensin-2 complex subunit H2 C-terminal" evidence="2">
    <location>
        <begin position="357"/>
        <end position="438"/>
    </location>
</feature>
<dbReference type="GO" id="GO:0003682">
    <property type="term" value="F:chromatin binding"/>
    <property type="evidence" value="ECO:0007669"/>
    <property type="project" value="TreeGrafter"/>
</dbReference>
<reference evidence="3" key="1">
    <citation type="submission" date="2014-12" db="EMBL/GenBank/DDBJ databases">
        <title>Insight into the proteome of Arion vulgaris.</title>
        <authorList>
            <person name="Aradska J."/>
            <person name="Bulat T."/>
            <person name="Smidak R."/>
            <person name="Sarate P."/>
            <person name="Gangsoo J."/>
            <person name="Sialana F."/>
            <person name="Bilban M."/>
            <person name="Lubec G."/>
        </authorList>
    </citation>
    <scope>NUCLEOTIDE SEQUENCE</scope>
    <source>
        <tissue evidence="3">Skin</tissue>
    </source>
</reference>
<dbReference type="EMBL" id="HACG01029348">
    <property type="protein sequence ID" value="CEK76213.1"/>
    <property type="molecule type" value="Transcribed_RNA"/>
</dbReference>
<organism evidence="3">
    <name type="scientific">Arion vulgaris</name>
    <dbReference type="NCBI Taxonomy" id="1028688"/>
    <lineage>
        <taxon>Eukaryota</taxon>
        <taxon>Metazoa</taxon>
        <taxon>Spiralia</taxon>
        <taxon>Lophotrochozoa</taxon>
        <taxon>Mollusca</taxon>
        <taxon>Gastropoda</taxon>
        <taxon>Heterobranchia</taxon>
        <taxon>Euthyneura</taxon>
        <taxon>Panpulmonata</taxon>
        <taxon>Eupulmonata</taxon>
        <taxon>Stylommatophora</taxon>
        <taxon>Helicina</taxon>
        <taxon>Arionoidea</taxon>
        <taxon>Arionidae</taxon>
        <taxon>Arion</taxon>
    </lineage>
</organism>
<feature type="region of interest" description="Disordered" evidence="1">
    <location>
        <begin position="1"/>
        <end position="46"/>
    </location>
</feature>
<dbReference type="GO" id="GO:0051306">
    <property type="term" value="P:mitotic sister chromatid separation"/>
    <property type="evidence" value="ECO:0007669"/>
    <property type="project" value="TreeGrafter"/>
</dbReference>
<feature type="non-terminal residue" evidence="3">
    <location>
        <position position="441"/>
    </location>
</feature>
<proteinExistence type="predicted"/>
<dbReference type="Pfam" id="PF16858">
    <property type="entry name" value="CNDH2_C"/>
    <property type="match status" value="1"/>
</dbReference>
<protein>
    <recommendedName>
        <fullName evidence="2">Condensin-2 complex subunit H2 C-terminal domain-containing protein</fullName>
    </recommendedName>
</protein>
<accession>A0A0B7A5Z8</accession>
<dbReference type="GO" id="GO:0010032">
    <property type="term" value="P:meiotic chromosome condensation"/>
    <property type="evidence" value="ECO:0007669"/>
    <property type="project" value="TreeGrafter"/>
</dbReference>
<dbReference type="InterPro" id="IPR031737">
    <property type="entry name" value="CNDH2_C"/>
</dbReference>
<name>A0A0B7A5Z8_9EUPU</name>
<dbReference type="PANTHER" id="PTHR14324:SF3">
    <property type="entry name" value="CONDENSIN-2 COMPLEX SUBUNIT H2"/>
    <property type="match status" value="1"/>
</dbReference>
<evidence type="ECO:0000259" key="2">
    <source>
        <dbReference type="Pfam" id="PF16858"/>
    </source>
</evidence>
<dbReference type="AlphaFoldDB" id="A0A0B7A5Z8"/>
<feature type="compositionally biased region" description="Acidic residues" evidence="1">
    <location>
        <begin position="292"/>
        <end position="302"/>
    </location>
</feature>
<feature type="region of interest" description="Disordered" evidence="1">
    <location>
        <begin position="292"/>
        <end position="317"/>
    </location>
</feature>
<feature type="non-terminal residue" evidence="3">
    <location>
        <position position="1"/>
    </location>
</feature>
<dbReference type="InterPro" id="IPR031739">
    <property type="entry name" value="Ncaph2"/>
</dbReference>
<feature type="compositionally biased region" description="Polar residues" evidence="1">
    <location>
        <begin position="25"/>
        <end position="38"/>
    </location>
</feature>
<gene>
    <name evidence="3" type="primary">ORF99010</name>
</gene>
<dbReference type="PANTHER" id="PTHR14324">
    <property type="entry name" value="CONDENSIN-2 COMPLEX SUBUNIT H2"/>
    <property type="match status" value="1"/>
</dbReference>
<evidence type="ECO:0000256" key="1">
    <source>
        <dbReference type="SAM" id="MobiDB-lite"/>
    </source>
</evidence>
<sequence length="441" mass="50487">ADGDGEQGDTNDQFLPLDDIPDTEGSYTKEQGDTSNKNVRPVPEMPTRLIPLEESEKGDNALYNKKGEVMGNHCDFNIDIGYISVDGSLLLEMRDKALLSATFMQQQMLHVLVEENMDCDLDDVNSRLPLTNEDNDDGPSPVEDFEAVVGDGGDIRRDATNEPVGTRAQRRRVTFARPQAKTKQVADPWLLLDPHAKSKAVEKPLRKKKPFKIPPGIDDTSKKRKKIKVKTELPPVDEVVEKLFSHRLKFPKNRLKVPDFPELEDAFWHEYKLREEIKLELKKECKEQFEVVDDDEGDDCNEEGLQGDPDNNDDDDVDDIPLLQLDADLISEHGRSRWTDVGNSGHNLSLRDDITLSYEDLVQKHVEKFLASAAEYAQITELSRRVSEWEEKIKPKLEEQEGHKHFDIHKYGTYIIELLVRGERRAFKELVRGKPEYERSE</sequence>
<dbReference type="GO" id="GO:0000796">
    <property type="term" value="C:condensin complex"/>
    <property type="evidence" value="ECO:0007669"/>
    <property type="project" value="TreeGrafter"/>
</dbReference>
<dbReference type="GO" id="GO:0005634">
    <property type="term" value="C:nucleus"/>
    <property type="evidence" value="ECO:0007669"/>
    <property type="project" value="TreeGrafter"/>
</dbReference>
<evidence type="ECO:0000313" key="3">
    <source>
        <dbReference type="EMBL" id="CEK76213.1"/>
    </source>
</evidence>